<dbReference type="PROSITE" id="PS51384">
    <property type="entry name" value="FAD_FR"/>
    <property type="match status" value="1"/>
</dbReference>
<evidence type="ECO:0000256" key="4">
    <source>
        <dbReference type="ARBA" id="ARBA00022723"/>
    </source>
</evidence>
<dbReference type="InterPro" id="IPR001041">
    <property type="entry name" value="2Fe-2S_ferredoxin-type"/>
</dbReference>
<dbReference type="InterPro" id="IPR050415">
    <property type="entry name" value="MRET"/>
</dbReference>
<keyword evidence="3" id="KW-0001">2Fe-2S</keyword>
<dbReference type="PANTHER" id="PTHR47354:SF8">
    <property type="entry name" value="1,2-PHENYLACETYL-COA EPOXIDASE, SUBUNIT E"/>
    <property type="match status" value="1"/>
</dbReference>
<evidence type="ECO:0000256" key="1">
    <source>
        <dbReference type="ARBA" id="ARBA00001974"/>
    </source>
</evidence>
<dbReference type="RefSeq" id="WP_343889670.1">
    <property type="nucleotide sequence ID" value="NZ_BAAAEH010000023.1"/>
</dbReference>
<evidence type="ECO:0000259" key="9">
    <source>
        <dbReference type="PROSITE" id="PS51085"/>
    </source>
</evidence>
<organism evidence="11 12">
    <name type="scientific">Sphingomonas oligophenolica</name>
    <dbReference type="NCBI Taxonomy" id="301154"/>
    <lineage>
        <taxon>Bacteria</taxon>
        <taxon>Pseudomonadati</taxon>
        <taxon>Pseudomonadota</taxon>
        <taxon>Alphaproteobacteria</taxon>
        <taxon>Sphingomonadales</taxon>
        <taxon>Sphingomonadaceae</taxon>
        <taxon>Sphingomonas</taxon>
    </lineage>
</organism>
<evidence type="ECO:0000256" key="6">
    <source>
        <dbReference type="ARBA" id="ARBA00023002"/>
    </source>
</evidence>
<keyword evidence="8" id="KW-0411">Iron-sulfur</keyword>
<dbReference type="InterPro" id="IPR001433">
    <property type="entry name" value="OxRdtase_FAD/NAD-bd"/>
</dbReference>
<name>A0ABU9YB53_9SPHN</name>
<keyword evidence="5" id="KW-0274">FAD</keyword>
<dbReference type="Pfam" id="PF00970">
    <property type="entry name" value="FAD_binding_6"/>
    <property type="match status" value="1"/>
</dbReference>
<reference evidence="11 12" key="1">
    <citation type="submission" date="2024-05" db="EMBL/GenBank/DDBJ databases">
        <authorList>
            <person name="Liu Q."/>
            <person name="Xin Y.-H."/>
        </authorList>
    </citation>
    <scope>NUCLEOTIDE SEQUENCE [LARGE SCALE GENOMIC DNA]</scope>
    <source>
        <strain evidence="11 12">CGMCC 1.10181</strain>
    </source>
</reference>
<feature type="domain" description="FAD-binding FR-type" evidence="10">
    <location>
        <begin position="5"/>
        <end position="109"/>
    </location>
</feature>
<dbReference type="SUPFAM" id="SSF52343">
    <property type="entry name" value="Ferredoxin reductase-like, C-terminal NADP-linked domain"/>
    <property type="match status" value="1"/>
</dbReference>
<dbReference type="CDD" id="cd00207">
    <property type="entry name" value="fer2"/>
    <property type="match status" value="1"/>
</dbReference>
<dbReference type="InterPro" id="IPR017927">
    <property type="entry name" value="FAD-bd_FR_type"/>
</dbReference>
<dbReference type="CDD" id="cd06214">
    <property type="entry name" value="PA_degradation_oxidoreductase_like"/>
    <property type="match status" value="1"/>
</dbReference>
<evidence type="ECO:0000256" key="3">
    <source>
        <dbReference type="ARBA" id="ARBA00022714"/>
    </source>
</evidence>
<evidence type="ECO:0000256" key="2">
    <source>
        <dbReference type="ARBA" id="ARBA00022630"/>
    </source>
</evidence>
<dbReference type="InterPro" id="IPR017938">
    <property type="entry name" value="Riboflavin_synthase-like_b-brl"/>
</dbReference>
<keyword evidence="6" id="KW-0560">Oxidoreductase</keyword>
<dbReference type="Proteomes" id="UP001419910">
    <property type="component" value="Unassembled WGS sequence"/>
</dbReference>
<evidence type="ECO:0000256" key="8">
    <source>
        <dbReference type="ARBA" id="ARBA00023014"/>
    </source>
</evidence>
<gene>
    <name evidence="11" type="ORF">ABC974_25340</name>
</gene>
<dbReference type="PRINTS" id="PR00410">
    <property type="entry name" value="PHEHYDRXLASE"/>
</dbReference>
<keyword evidence="4" id="KW-0479">Metal-binding</keyword>
<dbReference type="SUPFAM" id="SSF63380">
    <property type="entry name" value="Riboflavin synthase domain-like"/>
    <property type="match status" value="1"/>
</dbReference>
<evidence type="ECO:0000313" key="12">
    <source>
        <dbReference type="Proteomes" id="UP001419910"/>
    </source>
</evidence>
<evidence type="ECO:0000259" key="10">
    <source>
        <dbReference type="PROSITE" id="PS51384"/>
    </source>
</evidence>
<sequence>MSAKNDFHRLRVAQVRRETSDAVSILFDVPNDLADRFVFRPGQYLTLRTDIAGEDVRRNYSICASPLDGELRVVVKMLAGGTFSTFANETLKVGDEIEVLPAAGHFTALFTPDAARHYAAFAAGSGITPILSLIKTALMTEPESRFTLFYGNRMSGRVLFLEELYAIKNRYMGRLEVFHFLTMEEEDVDLFNGRLDRAKCDRILASLIDPAEVDIFFACGPEGMMEAAEQALLARGVPEDRILLERFSSAGSSTVLDEIASARAAAAAGRNMAVVLDGRKFTVPFDADQGNILDSVRKLGVPAPYACKGGVCATCRAKVVTGKVDMRLNYGLTKDELAQGYVLTCQATPSSDDVTISYDA</sequence>
<dbReference type="Pfam" id="PF00111">
    <property type="entry name" value="Fer2"/>
    <property type="match status" value="1"/>
</dbReference>
<dbReference type="InterPro" id="IPR012675">
    <property type="entry name" value="Beta-grasp_dom_sf"/>
</dbReference>
<dbReference type="InterPro" id="IPR039261">
    <property type="entry name" value="FNR_nucleotide-bd"/>
</dbReference>
<dbReference type="SUPFAM" id="SSF54292">
    <property type="entry name" value="2Fe-2S ferredoxin-like"/>
    <property type="match status" value="1"/>
</dbReference>
<accession>A0ABU9YB53</accession>
<comment type="caution">
    <text evidence="11">The sequence shown here is derived from an EMBL/GenBank/DDBJ whole genome shotgun (WGS) entry which is preliminary data.</text>
</comment>
<dbReference type="InterPro" id="IPR008333">
    <property type="entry name" value="Cbr1-like_FAD-bd_dom"/>
</dbReference>
<dbReference type="Pfam" id="PF00175">
    <property type="entry name" value="NAD_binding_1"/>
    <property type="match status" value="1"/>
</dbReference>
<dbReference type="InterPro" id="IPR006058">
    <property type="entry name" value="2Fe2S_fd_BS"/>
</dbReference>
<proteinExistence type="predicted"/>
<dbReference type="PROSITE" id="PS51085">
    <property type="entry name" value="2FE2S_FER_2"/>
    <property type="match status" value="1"/>
</dbReference>
<comment type="cofactor">
    <cofactor evidence="1">
        <name>FAD</name>
        <dbReference type="ChEBI" id="CHEBI:57692"/>
    </cofactor>
</comment>
<dbReference type="Gene3D" id="3.40.50.80">
    <property type="entry name" value="Nucleotide-binding domain of ferredoxin-NADP reductase (FNR) module"/>
    <property type="match status" value="1"/>
</dbReference>
<dbReference type="Gene3D" id="3.10.20.30">
    <property type="match status" value="1"/>
</dbReference>
<keyword evidence="12" id="KW-1185">Reference proteome</keyword>
<keyword evidence="7" id="KW-0408">Iron</keyword>
<dbReference type="PROSITE" id="PS00197">
    <property type="entry name" value="2FE2S_FER_1"/>
    <property type="match status" value="1"/>
</dbReference>
<dbReference type="InterPro" id="IPR036010">
    <property type="entry name" value="2Fe-2S_ferredoxin-like_sf"/>
</dbReference>
<protein>
    <submittedName>
        <fullName evidence="11">2Fe-2S iron-sulfur cluster-binding protein</fullName>
    </submittedName>
</protein>
<evidence type="ECO:0000313" key="11">
    <source>
        <dbReference type="EMBL" id="MEN2792976.1"/>
    </source>
</evidence>
<keyword evidence="2" id="KW-0285">Flavoprotein</keyword>
<dbReference type="EMBL" id="JBDIME010000036">
    <property type="protein sequence ID" value="MEN2792976.1"/>
    <property type="molecule type" value="Genomic_DNA"/>
</dbReference>
<feature type="domain" description="2Fe-2S ferredoxin-type" evidence="9">
    <location>
        <begin position="270"/>
        <end position="360"/>
    </location>
</feature>
<evidence type="ECO:0000256" key="5">
    <source>
        <dbReference type="ARBA" id="ARBA00022827"/>
    </source>
</evidence>
<dbReference type="PANTHER" id="PTHR47354">
    <property type="entry name" value="NADH OXIDOREDUCTASE HCR"/>
    <property type="match status" value="1"/>
</dbReference>
<evidence type="ECO:0000256" key="7">
    <source>
        <dbReference type="ARBA" id="ARBA00023004"/>
    </source>
</evidence>
<dbReference type="Gene3D" id="2.40.30.10">
    <property type="entry name" value="Translation factors"/>
    <property type="match status" value="1"/>
</dbReference>